<name>A0AAV2G1R1_9ROSI</name>
<sequence>MASRVAILRSIVGNIGRSTSVSRRWIHNVAAAIITPSLNNCLHHPSLPPPLLFPWSLPNPGRDGEWRNDVGIGGDLGGLGFPGFPGGEAMELAVPKRKVTPHKRGIRNGPKALKPTPVIIRCRVCGRVKLPHFYCCSGRKETVNEKNG</sequence>
<evidence type="ECO:0000256" key="3">
    <source>
        <dbReference type="ARBA" id="ARBA00022946"/>
    </source>
</evidence>
<dbReference type="PANTHER" id="PTHR21026:SF2">
    <property type="entry name" value="LARGE RIBOSOMAL SUBUNIT PROTEIN BL32M"/>
    <property type="match status" value="1"/>
</dbReference>
<evidence type="ECO:0000313" key="9">
    <source>
        <dbReference type="Proteomes" id="UP001497516"/>
    </source>
</evidence>
<dbReference type="Proteomes" id="UP001497516">
    <property type="component" value="Chromosome 7"/>
</dbReference>
<accession>A0AAV2G1R1</accession>
<reference evidence="8 9" key="1">
    <citation type="submission" date="2024-04" db="EMBL/GenBank/DDBJ databases">
        <authorList>
            <person name="Fracassetti M."/>
        </authorList>
    </citation>
    <scope>NUCLEOTIDE SEQUENCE [LARGE SCALE GENOMIC DNA]</scope>
</reference>
<dbReference type="SUPFAM" id="SSF57829">
    <property type="entry name" value="Zn-binding ribosomal proteins"/>
    <property type="match status" value="1"/>
</dbReference>
<keyword evidence="4" id="KW-0689">Ribosomal protein</keyword>
<evidence type="ECO:0000256" key="1">
    <source>
        <dbReference type="ARBA" id="ARBA00004173"/>
    </source>
</evidence>
<dbReference type="InterPro" id="IPR002677">
    <property type="entry name" value="Ribosomal_bL32"/>
</dbReference>
<evidence type="ECO:0000256" key="7">
    <source>
        <dbReference type="ARBA" id="ARBA00039935"/>
    </source>
</evidence>
<gene>
    <name evidence="8" type="ORF">LTRI10_LOCUS43641</name>
</gene>
<dbReference type="GO" id="GO:0005762">
    <property type="term" value="C:mitochondrial large ribosomal subunit"/>
    <property type="evidence" value="ECO:0007669"/>
    <property type="project" value="TreeGrafter"/>
</dbReference>
<evidence type="ECO:0000256" key="4">
    <source>
        <dbReference type="ARBA" id="ARBA00022980"/>
    </source>
</evidence>
<keyword evidence="9" id="KW-1185">Reference proteome</keyword>
<keyword evidence="3" id="KW-0809">Transit peptide</keyword>
<dbReference type="InterPro" id="IPR011332">
    <property type="entry name" value="Ribosomal_zn-bd"/>
</dbReference>
<evidence type="ECO:0000313" key="8">
    <source>
        <dbReference type="EMBL" id="CAL1403735.1"/>
    </source>
</evidence>
<dbReference type="InterPro" id="IPR051991">
    <property type="entry name" value="Mitoribosomal_protein_bL32"/>
</dbReference>
<dbReference type="PANTHER" id="PTHR21026">
    <property type="entry name" value="39S RIBOSOMAL PROTEIN L32, MITOCHONDRIAL"/>
    <property type="match status" value="1"/>
</dbReference>
<evidence type="ECO:0000256" key="2">
    <source>
        <dbReference type="ARBA" id="ARBA00008560"/>
    </source>
</evidence>
<comment type="subcellular location">
    <subcellularLocation>
        <location evidence="1">Mitochondrion</location>
    </subcellularLocation>
</comment>
<evidence type="ECO:0000256" key="6">
    <source>
        <dbReference type="ARBA" id="ARBA00023274"/>
    </source>
</evidence>
<organism evidence="8 9">
    <name type="scientific">Linum trigynum</name>
    <dbReference type="NCBI Taxonomy" id="586398"/>
    <lineage>
        <taxon>Eukaryota</taxon>
        <taxon>Viridiplantae</taxon>
        <taxon>Streptophyta</taxon>
        <taxon>Embryophyta</taxon>
        <taxon>Tracheophyta</taxon>
        <taxon>Spermatophyta</taxon>
        <taxon>Magnoliopsida</taxon>
        <taxon>eudicotyledons</taxon>
        <taxon>Gunneridae</taxon>
        <taxon>Pentapetalae</taxon>
        <taxon>rosids</taxon>
        <taxon>fabids</taxon>
        <taxon>Malpighiales</taxon>
        <taxon>Linaceae</taxon>
        <taxon>Linum</taxon>
    </lineage>
</organism>
<protein>
    <recommendedName>
        <fullName evidence="7">Large ribosomal subunit protein bL32m</fullName>
    </recommendedName>
</protein>
<dbReference type="EMBL" id="OZ034820">
    <property type="protein sequence ID" value="CAL1403735.1"/>
    <property type="molecule type" value="Genomic_DNA"/>
</dbReference>
<keyword evidence="6" id="KW-0687">Ribonucleoprotein</keyword>
<keyword evidence="5" id="KW-0496">Mitochondrion</keyword>
<comment type="similarity">
    <text evidence="2">Belongs to the bacterial ribosomal protein bL32 family.</text>
</comment>
<dbReference type="AlphaFoldDB" id="A0AAV2G1R1"/>
<dbReference type="NCBIfam" id="TIGR01031">
    <property type="entry name" value="rpmF_bact"/>
    <property type="match status" value="1"/>
</dbReference>
<evidence type="ECO:0000256" key="5">
    <source>
        <dbReference type="ARBA" id="ARBA00023128"/>
    </source>
</evidence>
<dbReference type="GO" id="GO:0006412">
    <property type="term" value="P:translation"/>
    <property type="evidence" value="ECO:0007669"/>
    <property type="project" value="InterPro"/>
</dbReference>
<proteinExistence type="inferred from homology"/>
<dbReference type="Pfam" id="PF01783">
    <property type="entry name" value="Ribosomal_L32p"/>
    <property type="match status" value="1"/>
</dbReference>
<dbReference type="GO" id="GO:0003735">
    <property type="term" value="F:structural constituent of ribosome"/>
    <property type="evidence" value="ECO:0007669"/>
    <property type="project" value="InterPro"/>
</dbReference>